<accession>A0A5C6ZF71</accession>
<reference evidence="1 2" key="1">
    <citation type="submission" date="2019-08" db="EMBL/GenBank/DDBJ databases">
        <title>Genomes of Subsaximicrobium wynnwilliamsii strains.</title>
        <authorList>
            <person name="Bowman J.P."/>
        </authorList>
    </citation>
    <scope>NUCLEOTIDE SEQUENCE [LARGE SCALE GENOMIC DNA]</scope>
    <source>
        <strain evidence="1 2">2-80-2</strain>
    </source>
</reference>
<dbReference type="InterPro" id="IPR021388">
    <property type="entry name" value="DUF3024"/>
</dbReference>
<keyword evidence="2" id="KW-1185">Reference proteome</keyword>
<proteinExistence type="predicted"/>
<evidence type="ECO:0000313" key="2">
    <source>
        <dbReference type="Proteomes" id="UP000321578"/>
    </source>
</evidence>
<evidence type="ECO:0000313" key="1">
    <source>
        <dbReference type="EMBL" id="TXD87852.1"/>
    </source>
</evidence>
<protein>
    <submittedName>
        <fullName evidence="1">DUF3024 domain-containing protein</fullName>
    </submittedName>
</protein>
<dbReference type="Proteomes" id="UP000321578">
    <property type="component" value="Unassembled WGS sequence"/>
</dbReference>
<gene>
    <name evidence="1" type="ORF">ESY86_15385</name>
</gene>
<name>A0A5C6ZF71_9FLAO</name>
<dbReference type="EMBL" id="VORO01000019">
    <property type="protein sequence ID" value="TXD87852.1"/>
    <property type="molecule type" value="Genomic_DNA"/>
</dbReference>
<dbReference type="OrthoDB" id="1362002at2"/>
<sequence length="114" mass="13622">MTTKTIDINESTIKNYVDSLRPDKPEIRAQLDFGFSYDGKVAILFEIRPAWDDPKEIQQLEFAKIRYYKSKQEWHLFWMRASGKWELYEPFPKSTHLEKIVDTLKEDKHGCFFG</sequence>
<dbReference type="AlphaFoldDB" id="A0A5C6ZF71"/>
<dbReference type="Pfam" id="PF11225">
    <property type="entry name" value="DUF3024"/>
    <property type="match status" value="1"/>
</dbReference>
<dbReference type="RefSeq" id="WP_147087482.1">
    <property type="nucleotide sequence ID" value="NZ_VORM01000018.1"/>
</dbReference>
<organism evidence="1 2">
    <name type="scientific">Subsaximicrobium wynnwilliamsii</name>
    <dbReference type="NCBI Taxonomy" id="291179"/>
    <lineage>
        <taxon>Bacteria</taxon>
        <taxon>Pseudomonadati</taxon>
        <taxon>Bacteroidota</taxon>
        <taxon>Flavobacteriia</taxon>
        <taxon>Flavobacteriales</taxon>
        <taxon>Flavobacteriaceae</taxon>
        <taxon>Subsaximicrobium</taxon>
    </lineage>
</organism>
<comment type="caution">
    <text evidence="1">The sequence shown here is derived from an EMBL/GenBank/DDBJ whole genome shotgun (WGS) entry which is preliminary data.</text>
</comment>